<dbReference type="KEGG" id="sre:PTSG_09782"/>
<organism evidence="4">
    <name type="scientific">Salpingoeca rosetta (strain ATCC 50818 / BSB-021)</name>
    <dbReference type="NCBI Taxonomy" id="946362"/>
    <lineage>
        <taxon>Eukaryota</taxon>
        <taxon>Choanoflagellata</taxon>
        <taxon>Craspedida</taxon>
        <taxon>Salpingoecidae</taxon>
        <taxon>Salpingoeca</taxon>
    </lineage>
</organism>
<dbReference type="InParanoid" id="F2UP17"/>
<dbReference type="AlphaFoldDB" id="F2UP17"/>
<evidence type="ECO:0000256" key="2">
    <source>
        <dbReference type="SAM" id="Phobius"/>
    </source>
</evidence>
<keyword evidence="2" id="KW-0472">Membrane</keyword>
<feature type="compositionally biased region" description="Low complexity" evidence="1">
    <location>
        <begin position="111"/>
        <end position="200"/>
    </location>
</feature>
<dbReference type="Proteomes" id="UP000007799">
    <property type="component" value="Unassembled WGS sequence"/>
</dbReference>
<feature type="transmembrane region" description="Helical" evidence="2">
    <location>
        <begin position="12"/>
        <end position="32"/>
    </location>
</feature>
<evidence type="ECO:0000256" key="1">
    <source>
        <dbReference type="SAM" id="MobiDB-lite"/>
    </source>
</evidence>
<dbReference type="RefSeq" id="XP_004989141.1">
    <property type="nucleotide sequence ID" value="XM_004989084.1"/>
</dbReference>
<dbReference type="EMBL" id="GL832985">
    <property type="protein sequence ID" value="EGD79372.1"/>
    <property type="molecule type" value="Genomic_DNA"/>
</dbReference>
<gene>
    <name evidence="3" type="ORF">PTSG_09782</name>
</gene>
<reference evidence="3" key="1">
    <citation type="submission" date="2009-08" db="EMBL/GenBank/DDBJ databases">
        <title>Annotation of Salpingoeca rosetta.</title>
        <authorList>
            <consortium name="The Broad Institute Genome Sequencing Platform"/>
            <person name="Russ C."/>
            <person name="Cuomo C."/>
            <person name="Burger G."/>
            <person name="Gray M.W."/>
            <person name="Holland P.W.H."/>
            <person name="King N."/>
            <person name="Lang F.B.F."/>
            <person name="Roger A.J."/>
            <person name="Ruiz-Trillo I."/>
            <person name="Young S.K."/>
            <person name="Zeng Q."/>
            <person name="Gargeya S."/>
            <person name="Alvarado L."/>
            <person name="Berlin A."/>
            <person name="Chapman S.B."/>
            <person name="Chen Z."/>
            <person name="Freedman E."/>
            <person name="Gellesch M."/>
            <person name="Goldberg J."/>
            <person name="Griggs A."/>
            <person name="Gujja S."/>
            <person name="Heilman E."/>
            <person name="Heiman D."/>
            <person name="Howarth C."/>
            <person name="Mehta T."/>
            <person name="Neiman D."/>
            <person name="Pearson M."/>
            <person name="Roberts A."/>
            <person name="Saif S."/>
            <person name="Shea T."/>
            <person name="Shenoy N."/>
            <person name="Sisk P."/>
            <person name="Stolte C."/>
            <person name="Sykes S."/>
            <person name="White J."/>
            <person name="Yandava C."/>
            <person name="Haas B."/>
            <person name="Nusbaum C."/>
            <person name="Birren B."/>
        </authorList>
    </citation>
    <scope>NUCLEOTIDE SEQUENCE [LARGE SCALE GENOMIC DNA]</scope>
    <source>
        <strain evidence="3">ATCC 50818</strain>
    </source>
</reference>
<evidence type="ECO:0000313" key="3">
    <source>
        <dbReference type="EMBL" id="EGD79372.1"/>
    </source>
</evidence>
<keyword evidence="2" id="KW-1133">Transmembrane helix</keyword>
<evidence type="ECO:0000313" key="4">
    <source>
        <dbReference type="Proteomes" id="UP000007799"/>
    </source>
</evidence>
<proteinExistence type="predicted"/>
<name>F2UP17_SALR5</name>
<keyword evidence="4" id="KW-1185">Reference proteome</keyword>
<dbReference type="GeneID" id="16069683"/>
<accession>F2UP17</accession>
<sequence length="211" mass="21913">MVPRRVGISTRLNTAFVVSAVLVTAHVGILLLSADNSAGAAVLEEDDAGSLHISTNDPARQPVFMNGMDVAHLFQLTQEQQRAIAKQRRINAAQDHAITSIAARLRALEQPSSESMSSSSSSPTTTTTTVHDATSSTSSSPTTTTTVHDATSSTSSSPTTTTTVHDATSSTSSSPTTTTTVHEATSSTSSSPTTTSSSSTFSEFPIQPTRN</sequence>
<protein>
    <submittedName>
        <fullName evidence="3">Uncharacterized protein</fullName>
    </submittedName>
</protein>
<feature type="region of interest" description="Disordered" evidence="1">
    <location>
        <begin position="108"/>
        <end position="211"/>
    </location>
</feature>
<keyword evidence="2" id="KW-0812">Transmembrane</keyword>